<evidence type="ECO:0000313" key="5">
    <source>
        <dbReference type="Proteomes" id="UP000028924"/>
    </source>
</evidence>
<keyword evidence="5" id="KW-1185">Reference proteome</keyword>
<protein>
    <recommendedName>
        <fullName evidence="2">PhoD-like phosphatase domain-containing protein</fullName>
    </recommendedName>
</protein>
<dbReference type="GO" id="GO:0016020">
    <property type="term" value="C:membrane"/>
    <property type="evidence" value="ECO:0007669"/>
    <property type="project" value="TreeGrafter"/>
</dbReference>
<dbReference type="AlphaFoldDB" id="A0A087SDA2"/>
<feature type="region of interest" description="Disordered" evidence="1">
    <location>
        <begin position="616"/>
        <end position="650"/>
    </location>
</feature>
<dbReference type="PANTHER" id="PTHR46689">
    <property type="entry name" value="MEMBRANE PROTEIN, PUTATIVE-RELATED"/>
    <property type="match status" value="1"/>
</dbReference>
<dbReference type="InterPro" id="IPR018946">
    <property type="entry name" value="PhoD-like_MPP"/>
</dbReference>
<proteinExistence type="predicted"/>
<feature type="compositionally biased region" description="Basic and acidic residues" evidence="1">
    <location>
        <begin position="71"/>
        <end position="82"/>
    </location>
</feature>
<gene>
    <name evidence="4" type="ORF">APUTEX25_004177</name>
    <name evidence="3" type="ORF">F751_0920</name>
</gene>
<dbReference type="eggNOG" id="ENOG502QPI0">
    <property type="taxonomic scope" value="Eukaryota"/>
</dbReference>
<dbReference type="OrthoDB" id="9999821at2759"/>
<reference evidence="3 5" key="1">
    <citation type="journal article" date="2014" name="BMC Genomics">
        <title>Oil accumulation mechanisms of the oleaginous microalga Chlorella protothecoides revealed through its genome, transcriptomes, and proteomes.</title>
        <authorList>
            <person name="Gao C."/>
            <person name="Wang Y."/>
            <person name="Shen Y."/>
            <person name="Yan D."/>
            <person name="He X."/>
            <person name="Dai J."/>
            <person name="Wu Q."/>
        </authorList>
    </citation>
    <scope>NUCLEOTIDE SEQUENCE [LARGE SCALE GENOMIC DNA]</scope>
    <source>
        <strain evidence="3 5">0710</strain>
    </source>
</reference>
<dbReference type="KEGG" id="apro:F751_0920"/>
<evidence type="ECO:0000256" key="1">
    <source>
        <dbReference type="SAM" id="MobiDB-lite"/>
    </source>
</evidence>
<feature type="domain" description="PhoD-like phosphatase" evidence="2">
    <location>
        <begin position="164"/>
        <end position="356"/>
    </location>
</feature>
<name>A0A087SDA2_AUXPR</name>
<dbReference type="CDD" id="cd07389">
    <property type="entry name" value="MPP_PhoD"/>
    <property type="match status" value="1"/>
</dbReference>
<dbReference type="PANTHER" id="PTHR46689:SF1">
    <property type="entry name" value="PHOD-LIKE PHOSPHATASE DOMAIN-CONTAINING PROTEIN"/>
    <property type="match status" value="1"/>
</dbReference>
<reference evidence="6" key="2">
    <citation type="journal article" date="2018" name="Algal Res.">
        <title>Characterization of plant carbon substrate utilization by Auxenochlorella protothecoides.</title>
        <authorList>
            <person name="Vogler B.W."/>
            <person name="Starkenburg S.R."/>
            <person name="Sudasinghe N."/>
            <person name="Schambach J.Y."/>
            <person name="Rollin J.A."/>
            <person name="Pattathil S."/>
            <person name="Barry A.N."/>
        </authorList>
    </citation>
    <scope>NUCLEOTIDE SEQUENCE [LARGE SCALE GENOMIC DNA]</scope>
    <source>
        <strain evidence="6">UTEX 25</strain>
    </source>
</reference>
<dbReference type="InterPro" id="IPR043904">
    <property type="entry name" value="PhoD_2-like"/>
</dbReference>
<dbReference type="InterPro" id="IPR038607">
    <property type="entry name" value="PhoD-like_sf"/>
</dbReference>
<organism evidence="3 5">
    <name type="scientific">Auxenochlorella protothecoides</name>
    <name type="common">Green microalga</name>
    <name type="synonym">Chlorella protothecoides</name>
    <dbReference type="NCBI Taxonomy" id="3075"/>
    <lineage>
        <taxon>Eukaryota</taxon>
        <taxon>Viridiplantae</taxon>
        <taxon>Chlorophyta</taxon>
        <taxon>core chlorophytes</taxon>
        <taxon>Trebouxiophyceae</taxon>
        <taxon>Chlorellales</taxon>
        <taxon>Chlorellaceae</taxon>
        <taxon>Auxenochlorella</taxon>
    </lineage>
</organism>
<accession>A0A087SDA2</accession>
<dbReference type="EMBL" id="KL662098">
    <property type="protein sequence ID" value="KFM23706.1"/>
    <property type="molecule type" value="Genomic_DNA"/>
</dbReference>
<dbReference type="EMBL" id="QOKY01000128">
    <property type="protein sequence ID" value="RMZ57343.1"/>
    <property type="molecule type" value="Genomic_DNA"/>
</dbReference>
<dbReference type="Proteomes" id="UP000028924">
    <property type="component" value="Unassembled WGS sequence"/>
</dbReference>
<dbReference type="RefSeq" id="XP_011396582.1">
    <property type="nucleotide sequence ID" value="XM_011398280.1"/>
</dbReference>
<dbReference type="Gene3D" id="3.60.21.70">
    <property type="entry name" value="PhoD-like phosphatase"/>
    <property type="match status" value="1"/>
</dbReference>
<dbReference type="STRING" id="3075.A0A087SDA2"/>
<dbReference type="Pfam" id="PF19050">
    <property type="entry name" value="PhoD_2"/>
    <property type="match status" value="2"/>
</dbReference>
<evidence type="ECO:0000259" key="2">
    <source>
        <dbReference type="Pfam" id="PF19050"/>
    </source>
</evidence>
<dbReference type="GeneID" id="23612311"/>
<reference evidence="4" key="3">
    <citation type="submission" date="2018-10" db="EMBL/GenBank/DDBJ databases">
        <authorList>
            <person name="Hovde B."/>
            <person name="Zhang X."/>
        </authorList>
    </citation>
    <scope>NUCLEOTIDE SEQUENCE [LARGE SCALE GENOMIC DNA]</scope>
    <source>
        <strain evidence="4">UTEX 25</strain>
    </source>
</reference>
<feature type="domain" description="PhoD-like phosphatase" evidence="2">
    <location>
        <begin position="390"/>
        <end position="488"/>
    </location>
</feature>
<dbReference type="Proteomes" id="UP000279271">
    <property type="component" value="Unassembled WGS sequence"/>
</dbReference>
<sequence>MPEAKHKKTEGSPPTAEHACRKMVDRGWAGPYLRYINILPEEGVWLGSVLLLVRSERLGASRTPAQPPAESADRPTRPGDTQSHDITAEMVMWEADGKEQGQSTSQGVLLTEVEGWQAWRFGISLSLHRSQRPIAYHVAVGPVQTEQCVFWIPGGGQPMHWGYTSCNGLSSDVPEDAPERQDATYLWRDLLQLHDAYPMHCLFGGGDQVYNDLVWSEPSLKEWGNLEDREAKLSANWTPEMEGEATEFYCRNYIDTFSTTHIATAMACIPQLMQWDDHDIWDGWGSYREDVQSCFVFKGLFQVARRFFLLFQKHTTVERVDKEGEFLNKGSYHSVHYLGPTVALFSVDMRTQRTRSVCVPEIPSMELLLRGLEHAINRFNCLLDLTKKTGLVDQFDQPEILDDLHDGWIADLHSEERIRFIHLMQDMATSRQLRVSILSGDAHVAGIGRLYSHPKYKNLENDPLFMPQITSSAIVNAPPPNPVVRTLTRLNFSKKIDGKTKQKMVRAFWPRHPRVDKLLAYRNWCDVSLVAPPFSAPMVPGEADHGALRFVLRVERPKQRLGFAEETYTIAVPRFVPDKRSERLTGDTEATRQRALRALAAAGVALPAVFFSLNPSKQGSPQAEPVEEETEVNLEPSGGLNGRRAGPQYA</sequence>
<evidence type="ECO:0000313" key="6">
    <source>
        <dbReference type="Proteomes" id="UP000279271"/>
    </source>
</evidence>
<evidence type="ECO:0000313" key="3">
    <source>
        <dbReference type="EMBL" id="KFM23706.1"/>
    </source>
</evidence>
<reference evidence="4" key="4">
    <citation type="submission" date="2018-11" db="EMBL/GenBank/DDBJ databases">
        <title>Characterization of plant carbon substrate utilization by Auxenochlorella protothecoides.</title>
        <authorList>
            <person name="Vogler B.W."/>
            <person name="Starkenburg S.R."/>
            <person name="Sudasinghe N."/>
            <person name="Schambach J.Y."/>
            <person name="Rollin J.A."/>
            <person name="Pattathil S."/>
            <person name="Barry A.N."/>
        </authorList>
    </citation>
    <scope>NUCLEOTIDE SEQUENCE [LARGE SCALE GENOMIC DNA]</scope>
    <source>
        <strain evidence="4">UTEX 25</strain>
    </source>
</reference>
<evidence type="ECO:0000313" key="4">
    <source>
        <dbReference type="EMBL" id="RMZ57343.1"/>
    </source>
</evidence>
<feature type="region of interest" description="Disordered" evidence="1">
    <location>
        <begin position="60"/>
        <end position="82"/>
    </location>
</feature>